<accession>A0A921DSV0</accession>
<comment type="caution">
    <text evidence="2">The sequence shown here is derived from an EMBL/GenBank/DDBJ whole genome shotgun (WGS) entry which is preliminary data.</text>
</comment>
<dbReference type="AlphaFoldDB" id="A0A921DSV0"/>
<name>A0A921DSV0_9BACT</name>
<organism evidence="2 3">
    <name type="scientific">Mailhella massiliensis</name>
    <dbReference type="NCBI Taxonomy" id="1903261"/>
    <lineage>
        <taxon>Bacteria</taxon>
        <taxon>Pseudomonadati</taxon>
        <taxon>Thermodesulfobacteriota</taxon>
        <taxon>Desulfovibrionia</taxon>
        <taxon>Desulfovibrionales</taxon>
        <taxon>Desulfovibrionaceae</taxon>
        <taxon>Mailhella</taxon>
    </lineage>
</organism>
<dbReference type="Proteomes" id="UP000698963">
    <property type="component" value="Unassembled WGS sequence"/>
</dbReference>
<dbReference type="PANTHER" id="PTHR30399:SF1">
    <property type="entry name" value="UTP PYROPHOSPHATASE"/>
    <property type="match status" value="1"/>
</dbReference>
<evidence type="ECO:0000259" key="1">
    <source>
        <dbReference type="Pfam" id="PF01863"/>
    </source>
</evidence>
<dbReference type="InterPro" id="IPR053136">
    <property type="entry name" value="UTP_pyrophosphatase-like"/>
</dbReference>
<dbReference type="Gene3D" id="3.30.2010.10">
    <property type="entry name" value="Metalloproteases ('zincins'), catalytic domain"/>
    <property type="match status" value="1"/>
</dbReference>
<feature type="domain" description="YgjP-like metallopeptidase" evidence="1">
    <location>
        <begin position="39"/>
        <end position="248"/>
    </location>
</feature>
<reference evidence="2" key="2">
    <citation type="submission" date="2021-09" db="EMBL/GenBank/DDBJ databases">
        <authorList>
            <person name="Gilroy R."/>
        </authorList>
    </citation>
    <scope>NUCLEOTIDE SEQUENCE</scope>
    <source>
        <strain evidence="2">ChiGjej2B2-19336</strain>
    </source>
</reference>
<evidence type="ECO:0000313" key="2">
    <source>
        <dbReference type="EMBL" id="HJD97367.1"/>
    </source>
</evidence>
<gene>
    <name evidence="2" type="ORF">K8W16_06955</name>
</gene>
<dbReference type="Pfam" id="PF01863">
    <property type="entry name" value="YgjP-like"/>
    <property type="match status" value="1"/>
</dbReference>
<dbReference type="InterPro" id="IPR002725">
    <property type="entry name" value="YgjP-like_metallopeptidase"/>
</dbReference>
<dbReference type="CDD" id="cd07344">
    <property type="entry name" value="M48_yhfN_like"/>
    <property type="match status" value="1"/>
</dbReference>
<proteinExistence type="predicted"/>
<dbReference type="PANTHER" id="PTHR30399">
    <property type="entry name" value="UNCHARACTERIZED PROTEIN YGJP"/>
    <property type="match status" value="1"/>
</dbReference>
<dbReference type="RefSeq" id="WP_304122411.1">
    <property type="nucleotide sequence ID" value="NZ_DYZA01000140.1"/>
</dbReference>
<sequence>MLSCSRRARKARSRQVQEEKLLILPGTGLSFLFQRDGCRTLRMSVMADGTVRVKAPLHLGMEEVFSFMHARLAWVRAKQDFFAAHRGAPAEFRAGASVYYLGRSFTLRTTDAGRNARACLRGTELELPCPLTGHDSEALERAFVRWRLETAKLVLGRRLARLEKYARDVLGDAQAPASLTVRSLKRRWGSCSARGDITLAAQLIALPLPLIDYVLCHELCHLRHMNHSPSFHALLLRLLPDAKSRAARIHIWALEHPR</sequence>
<evidence type="ECO:0000313" key="3">
    <source>
        <dbReference type="Proteomes" id="UP000698963"/>
    </source>
</evidence>
<reference evidence="2" key="1">
    <citation type="journal article" date="2021" name="PeerJ">
        <title>Extensive microbial diversity within the chicken gut microbiome revealed by metagenomics and culture.</title>
        <authorList>
            <person name="Gilroy R."/>
            <person name="Ravi A."/>
            <person name="Getino M."/>
            <person name="Pursley I."/>
            <person name="Horton D.L."/>
            <person name="Alikhan N.F."/>
            <person name="Baker D."/>
            <person name="Gharbi K."/>
            <person name="Hall N."/>
            <person name="Watson M."/>
            <person name="Adriaenssens E.M."/>
            <person name="Foster-Nyarko E."/>
            <person name="Jarju S."/>
            <person name="Secka A."/>
            <person name="Antonio M."/>
            <person name="Oren A."/>
            <person name="Chaudhuri R.R."/>
            <person name="La Ragione R."/>
            <person name="Hildebrand F."/>
            <person name="Pallen M.J."/>
        </authorList>
    </citation>
    <scope>NUCLEOTIDE SEQUENCE</scope>
    <source>
        <strain evidence="2">ChiGjej2B2-19336</strain>
    </source>
</reference>
<dbReference type="EMBL" id="DYZA01000140">
    <property type="protein sequence ID" value="HJD97367.1"/>
    <property type="molecule type" value="Genomic_DNA"/>
</dbReference>
<protein>
    <submittedName>
        <fullName evidence="2">M48 family metallopeptidase</fullName>
    </submittedName>
</protein>